<keyword evidence="2 4" id="KW-0808">Transferase</keyword>
<feature type="binding site" evidence="4">
    <location>
        <position position="125"/>
    </location>
    <ligand>
        <name>NAD(+)</name>
        <dbReference type="ChEBI" id="CHEBI:57540"/>
    </ligand>
</feature>
<keyword evidence="1 4" id="KW-0963">Cytoplasm</keyword>
<comment type="subcellular location">
    <subcellularLocation>
        <location evidence="4">Cytoplasm</location>
    </subcellularLocation>
</comment>
<dbReference type="PANTHER" id="PTHR11085">
    <property type="entry name" value="NAD-DEPENDENT PROTEIN DEACYLASE SIRTUIN-5, MITOCHONDRIAL-RELATED"/>
    <property type="match status" value="1"/>
</dbReference>
<dbReference type="Proteomes" id="UP000800303">
    <property type="component" value="Unassembled WGS sequence"/>
</dbReference>
<evidence type="ECO:0000256" key="3">
    <source>
        <dbReference type="ARBA" id="ARBA00023027"/>
    </source>
</evidence>
<name>A0ABX0F234_9BACL</name>
<feature type="binding site" evidence="4">
    <location>
        <position position="37"/>
    </location>
    <ligand>
        <name>NAD(+)</name>
        <dbReference type="ChEBI" id="CHEBI:57540"/>
    </ligand>
</feature>
<feature type="binding site" evidence="4">
    <location>
        <position position="110"/>
    </location>
    <ligand>
        <name>NAD(+)</name>
        <dbReference type="ChEBI" id="CHEBI:57540"/>
    </ligand>
</feature>
<keyword evidence="8" id="KW-1185">Reference proteome</keyword>
<evidence type="ECO:0000256" key="5">
    <source>
        <dbReference type="PROSITE-ProRule" id="PRU00236"/>
    </source>
</evidence>
<evidence type="ECO:0000256" key="4">
    <source>
        <dbReference type="HAMAP-Rule" id="MF_01968"/>
    </source>
</evidence>
<comment type="catalytic activity">
    <reaction evidence="4">
        <text>N(6)-acetyl-L-lysyl-[protein] + NAD(+) + H2O = 2''-O-acetyl-ADP-D-ribose + nicotinamide + L-lysyl-[protein]</text>
        <dbReference type="Rhea" id="RHEA:43636"/>
        <dbReference type="Rhea" id="RHEA-COMP:9752"/>
        <dbReference type="Rhea" id="RHEA-COMP:10731"/>
        <dbReference type="ChEBI" id="CHEBI:15377"/>
        <dbReference type="ChEBI" id="CHEBI:17154"/>
        <dbReference type="ChEBI" id="CHEBI:29969"/>
        <dbReference type="ChEBI" id="CHEBI:57540"/>
        <dbReference type="ChEBI" id="CHEBI:61930"/>
        <dbReference type="ChEBI" id="CHEBI:83767"/>
        <dbReference type="EC" id="2.3.1.286"/>
    </reaction>
</comment>
<feature type="binding site" evidence="4">
    <location>
        <position position="109"/>
    </location>
    <ligand>
        <name>nicotinamide</name>
        <dbReference type="ChEBI" id="CHEBI:17154"/>
    </ligand>
</feature>
<feature type="binding site" evidence="4">
    <location>
        <position position="109"/>
    </location>
    <ligand>
        <name>NAD(+)</name>
        <dbReference type="ChEBI" id="CHEBI:57540"/>
    </ligand>
</feature>
<dbReference type="InterPro" id="IPR029035">
    <property type="entry name" value="DHS-like_NAD/FAD-binding_dom"/>
</dbReference>
<dbReference type="SUPFAM" id="SSF52467">
    <property type="entry name" value="DHS-like NAD/FAD-binding domain"/>
    <property type="match status" value="1"/>
</dbReference>
<dbReference type="InterPro" id="IPR028628">
    <property type="entry name" value="Sirtuin_class_U"/>
</dbReference>
<evidence type="ECO:0000313" key="7">
    <source>
        <dbReference type="EMBL" id="NGZ73728.1"/>
    </source>
</evidence>
<feature type="binding site" evidence="4">
    <location>
        <position position="196"/>
    </location>
    <ligand>
        <name>NAD(+)</name>
        <dbReference type="ChEBI" id="CHEBI:57540"/>
    </ligand>
</feature>
<feature type="binding site" evidence="4 5">
    <location>
        <position position="136"/>
    </location>
    <ligand>
        <name>Zn(2+)</name>
        <dbReference type="ChEBI" id="CHEBI:29105"/>
    </ligand>
</feature>
<keyword evidence="4 5" id="KW-0862">Zinc</keyword>
<organism evidence="7 8">
    <name type="scientific">Saccharibacillus alkalitolerans</name>
    <dbReference type="NCBI Taxonomy" id="2705290"/>
    <lineage>
        <taxon>Bacteria</taxon>
        <taxon>Bacillati</taxon>
        <taxon>Bacillota</taxon>
        <taxon>Bacilli</taxon>
        <taxon>Bacillales</taxon>
        <taxon>Paenibacillaceae</taxon>
        <taxon>Saccharibacillus</taxon>
    </lineage>
</organism>
<keyword evidence="4 5" id="KW-0479">Metal-binding</keyword>
<dbReference type="EC" id="2.3.1.286" evidence="4"/>
<proteinExistence type="inferred from homology"/>
<evidence type="ECO:0000259" key="6">
    <source>
        <dbReference type="PROSITE" id="PS50305"/>
    </source>
</evidence>
<feature type="binding site" evidence="4 5">
    <location>
        <position position="154"/>
    </location>
    <ligand>
        <name>Zn(2+)</name>
        <dbReference type="ChEBI" id="CHEBI:29105"/>
    </ligand>
</feature>
<comment type="similarity">
    <text evidence="4">Belongs to the sirtuin family. Class U subfamily.</text>
</comment>
<dbReference type="CDD" id="cd01407">
    <property type="entry name" value="SIR2-fam"/>
    <property type="match status" value="1"/>
</dbReference>
<feature type="binding site" evidence="4">
    <location>
        <position position="110"/>
    </location>
    <ligand>
        <name>nicotinamide</name>
        <dbReference type="ChEBI" id="CHEBI:17154"/>
    </ligand>
</feature>
<feature type="binding site" evidence="4">
    <location>
        <position position="36"/>
    </location>
    <ligand>
        <name>NAD(+)</name>
        <dbReference type="ChEBI" id="CHEBI:57540"/>
    </ligand>
</feature>
<dbReference type="RefSeq" id="WP_166271363.1">
    <property type="nucleotide sequence ID" value="NZ_JAAFGS010000001.1"/>
</dbReference>
<comment type="caution">
    <text evidence="4">Lacks conserved residue(s) required for the propagation of feature annotation.</text>
</comment>
<feature type="binding site" evidence="4">
    <location>
        <position position="36"/>
    </location>
    <ligand>
        <name>nicotinamide</name>
        <dbReference type="ChEBI" id="CHEBI:17154"/>
    </ligand>
</feature>
<feature type="binding site" evidence="4">
    <location>
        <position position="29"/>
    </location>
    <ligand>
        <name>NAD(+)</name>
        <dbReference type="ChEBI" id="CHEBI:57540"/>
    </ligand>
</feature>
<dbReference type="InterPro" id="IPR026590">
    <property type="entry name" value="Ssirtuin_cat_dom"/>
</dbReference>
<dbReference type="Gene3D" id="3.40.50.1220">
    <property type="entry name" value="TPP-binding domain"/>
    <property type="match status" value="1"/>
</dbReference>
<evidence type="ECO:0000256" key="1">
    <source>
        <dbReference type="ARBA" id="ARBA00022490"/>
    </source>
</evidence>
<feature type="active site" description="Proton acceptor" evidence="4 5">
    <location>
        <position position="125"/>
    </location>
</feature>
<dbReference type="PANTHER" id="PTHR11085:SF4">
    <property type="entry name" value="NAD-DEPENDENT PROTEIN DEACYLASE"/>
    <property type="match status" value="1"/>
</dbReference>
<keyword evidence="3 4" id="KW-0520">NAD</keyword>
<dbReference type="Gene3D" id="3.30.1600.10">
    <property type="entry name" value="SIR2/SIRT2 'Small Domain"/>
    <property type="match status" value="1"/>
</dbReference>
<dbReference type="EMBL" id="JAAFGS010000001">
    <property type="protein sequence ID" value="NGZ73728.1"/>
    <property type="molecule type" value="Genomic_DNA"/>
</dbReference>
<dbReference type="InterPro" id="IPR050134">
    <property type="entry name" value="NAD-dep_sirtuin_deacylases"/>
</dbReference>
<feature type="domain" description="Deacetylase sirtuin-type" evidence="6">
    <location>
        <begin position="1"/>
        <end position="250"/>
    </location>
</feature>
<dbReference type="PROSITE" id="PS50305">
    <property type="entry name" value="SIRTUIN"/>
    <property type="match status" value="1"/>
</dbReference>
<accession>A0ABX0F234</accession>
<feature type="binding site" evidence="4">
    <location>
        <position position="25"/>
    </location>
    <ligand>
        <name>NAD(+)</name>
        <dbReference type="ChEBI" id="CHEBI:57540"/>
    </ligand>
</feature>
<evidence type="ECO:0000313" key="8">
    <source>
        <dbReference type="Proteomes" id="UP000800303"/>
    </source>
</evidence>
<comment type="function">
    <text evidence="4">NAD-dependent protein deacetylase which modulates the activities of several enzymes which are inactive in their acetylated form.</text>
</comment>
<dbReference type="Pfam" id="PF02146">
    <property type="entry name" value="SIR2"/>
    <property type="match status" value="1"/>
</dbReference>
<reference evidence="7 8" key="1">
    <citation type="submission" date="2020-01" db="EMBL/GenBank/DDBJ databases">
        <title>Polyphasic characterisation and genomic insights into a novel alkali tolerant bacterium VR-M41.</title>
        <authorList>
            <person name="Vemuluri V.R."/>
        </authorList>
    </citation>
    <scope>NUCLEOTIDE SEQUENCE [LARGE SCALE GENOMIC DNA]</scope>
    <source>
        <strain evidence="7 8">VR-M41</strain>
    </source>
</reference>
<feature type="binding site" evidence="4">
    <location>
        <position position="195"/>
    </location>
    <ligand>
        <name>NAD(+)</name>
        <dbReference type="ChEBI" id="CHEBI:57540"/>
    </ligand>
</feature>
<sequence>MERDSAEVLADWIGNADTVVFFGGAGTSTESGIPDFRSVGGLYESGQDEFPYPPEEMLSRDFFYRKPEIFYKFYRERMVYREAQPNDMHRLLADLERQGKLNAVITQNIDGLHQKAGSRRVLEVHGSVLSNTCTECGAKYGLGTVMNSDGVPACKLCGGAIKPDVVLYGEMLDSNVLEASVRAIEEADLMLVGGTSLTVQPAASLVGMFTGGPLALLNRTPTPYDSRADLLITESMGAVAQRVRRLLGSGR</sequence>
<feature type="binding site" evidence="4">
    <location>
        <position position="107"/>
    </location>
    <ligand>
        <name>NAD(+)</name>
        <dbReference type="ChEBI" id="CHEBI:57540"/>
    </ligand>
</feature>
<comment type="cofactor">
    <cofactor evidence="4">
        <name>Zn(2+)</name>
        <dbReference type="ChEBI" id="CHEBI:29105"/>
    </cofactor>
    <text evidence="4">Binds 1 zinc ion per subunit.</text>
</comment>
<feature type="binding site" evidence="4 5">
    <location>
        <position position="133"/>
    </location>
    <ligand>
        <name>Zn(2+)</name>
        <dbReference type="ChEBI" id="CHEBI:29105"/>
    </ligand>
</feature>
<evidence type="ECO:0000256" key="2">
    <source>
        <dbReference type="ARBA" id="ARBA00022679"/>
    </source>
</evidence>
<protein>
    <recommendedName>
        <fullName evidence="4">NAD-dependent protein deacetylase</fullName>
        <ecNumber evidence="4">2.3.1.286</ecNumber>
    </recommendedName>
    <alternativeName>
        <fullName evidence="4">Regulatory protein SIR2 homolog</fullName>
    </alternativeName>
</protein>
<feature type="binding site" evidence="4">
    <location>
        <position position="218"/>
    </location>
    <ligand>
        <name>NAD(+)</name>
        <dbReference type="ChEBI" id="CHEBI:57540"/>
    </ligand>
</feature>
<dbReference type="HAMAP" id="MF_01968">
    <property type="entry name" value="Sirtuin_ClassU"/>
    <property type="match status" value="1"/>
</dbReference>
<dbReference type="NCBIfam" id="NF001752">
    <property type="entry name" value="PRK00481.1-1"/>
    <property type="match status" value="1"/>
</dbReference>
<feature type="binding site" evidence="4 5">
    <location>
        <position position="157"/>
    </location>
    <ligand>
        <name>Zn(2+)</name>
        <dbReference type="ChEBI" id="CHEBI:29105"/>
    </ligand>
</feature>
<dbReference type="InterPro" id="IPR026591">
    <property type="entry name" value="Sirtuin_cat_small_dom_sf"/>
</dbReference>
<comment type="caution">
    <text evidence="7">The sequence shown here is derived from an EMBL/GenBank/DDBJ whole genome shotgun (WGS) entry which is preliminary data.</text>
</comment>
<gene>
    <name evidence="4" type="primary">cobB</name>
    <name evidence="7" type="ORF">GYN08_00255</name>
</gene>
<dbReference type="InterPro" id="IPR003000">
    <property type="entry name" value="Sirtuin"/>
</dbReference>